<dbReference type="InterPro" id="IPR027417">
    <property type="entry name" value="P-loop_NTPase"/>
</dbReference>
<comment type="caution">
    <text evidence="5">The sequence shown here is derived from an EMBL/GenBank/DDBJ whole genome shotgun (WGS) entry which is preliminary data.</text>
</comment>
<evidence type="ECO:0000256" key="1">
    <source>
        <dbReference type="ARBA" id="ARBA00022448"/>
    </source>
</evidence>
<dbReference type="GeneID" id="66349550"/>
<dbReference type="InterPro" id="IPR003439">
    <property type="entry name" value="ABC_transporter-like_ATP-bd"/>
</dbReference>
<dbReference type="AlphaFoldDB" id="A0A0R1FPJ7"/>
<dbReference type="EMBL" id="AZCK01000005">
    <property type="protein sequence ID" value="KRK23901.1"/>
    <property type="molecule type" value="Genomic_DNA"/>
</dbReference>
<dbReference type="Gene3D" id="3.40.50.300">
    <property type="entry name" value="P-loop containing nucleotide triphosphate hydrolases"/>
    <property type="match status" value="1"/>
</dbReference>
<name>A0A0R1FPJ7_9LACO</name>
<evidence type="ECO:0000259" key="4">
    <source>
        <dbReference type="PROSITE" id="PS50893"/>
    </source>
</evidence>
<dbReference type="SMART" id="SM00382">
    <property type="entry name" value="AAA"/>
    <property type="match status" value="1"/>
</dbReference>
<dbReference type="Proteomes" id="UP000051794">
    <property type="component" value="Unassembled WGS sequence"/>
</dbReference>
<evidence type="ECO:0000313" key="6">
    <source>
        <dbReference type="Proteomes" id="UP000051794"/>
    </source>
</evidence>
<dbReference type="PATRIC" id="fig|1423768.4.peg.1254"/>
<keyword evidence="3 5" id="KW-0067">ATP-binding</keyword>
<reference evidence="5 6" key="1">
    <citation type="journal article" date="2015" name="Genome Announc.">
        <title>Expanding the biotechnology potential of lactobacilli through comparative genomics of 213 strains and associated genera.</title>
        <authorList>
            <person name="Sun Z."/>
            <person name="Harris H.M."/>
            <person name="McCann A."/>
            <person name="Guo C."/>
            <person name="Argimon S."/>
            <person name="Zhang W."/>
            <person name="Yang X."/>
            <person name="Jeffery I.B."/>
            <person name="Cooney J.C."/>
            <person name="Kagawa T.F."/>
            <person name="Liu W."/>
            <person name="Song Y."/>
            <person name="Salvetti E."/>
            <person name="Wrobel A."/>
            <person name="Rasinkangas P."/>
            <person name="Parkhill J."/>
            <person name="Rea M.C."/>
            <person name="O'Sullivan O."/>
            <person name="Ritari J."/>
            <person name="Douillard F.P."/>
            <person name="Paul Ross R."/>
            <person name="Yang R."/>
            <person name="Briner A.E."/>
            <person name="Felis G.E."/>
            <person name="de Vos W.M."/>
            <person name="Barrangou R."/>
            <person name="Klaenhammer T.R."/>
            <person name="Caufield P.W."/>
            <person name="Cui Y."/>
            <person name="Zhang H."/>
            <person name="O'Toole P.W."/>
        </authorList>
    </citation>
    <scope>NUCLEOTIDE SEQUENCE [LARGE SCALE GENOMIC DNA]</scope>
    <source>
        <strain evidence="5 6">DSM 12361</strain>
    </source>
</reference>
<evidence type="ECO:0000256" key="3">
    <source>
        <dbReference type="ARBA" id="ARBA00022840"/>
    </source>
</evidence>
<evidence type="ECO:0000313" key="5">
    <source>
        <dbReference type="EMBL" id="KRK23901.1"/>
    </source>
</evidence>
<dbReference type="Pfam" id="PF00005">
    <property type="entry name" value="ABC_tran"/>
    <property type="match status" value="1"/>
</dbReference>
<feature type="domain" description="ABC transporter" evidence="4">
    <location>
        <begin position="10"/>
        <end position="220"/>
    </location>
</feature>
<keyword evidence="1" id="KW-0813">Transport</keyword>
<dbReference type="SUPFAM" id="SSF52540">
    <property type="entry name" value="P-loop containing nucleoside triphosphate hydrolases"/>
    <property type="match status" value="1"/>
</dbReference>
<accession>A0A0R1FPJ7</accession>
<dbReference type="GO" id="GO:0016887">
    <property type="term" value="F:ATP hydrolysis activity"/>
    <property type="evidence" value="ECO:0007669"/>
    <property type="project" value="InterPro"/>
</dbReference>
<dbReference type="GO" id="GO:0005524">
    <property type="term" value="F:ATP binding"/>
    <property type="evidence" value="ECO:0007669"/>
    <property type="project" value="UniProtKB-KW"/>
</dbReference>
<keyword evidence="2" id="KW-0547">Nucleotide-binding</keyword>
<dbReference type="InterPro" id="IPR050153">
    <property type="entry name" value="Metal_Ion_Import_ABC"/>
</dbReference>
<sequence>MMSTESNLILSVRDLDVSVKNRKLISDLSFDIFAKTLTCVTGENGVGKTTLIKTILKQFNKNEHVQSKIKRSDMQYIPQLRNIDDDYPLTVFDFIGLGLQHSILPWLSKKEKQSVQKVIEMTKLQDLANTPLGSCSGGEQQRVYLAQALVSQPKLLILDESTASLDKEAKFMLLDVVKSVIAETGASVLFITHDPVLVQQYGDYDLNIANQAGTIKPVKEAQ</sequence>
<protein>
    <submittedName>
        <fullName evidence="5">ABC transporter ATP-binding protein</fullName>
    </submittedName>
</protein>
<dbReference type="PROSITE" id="PS50893">
    <property type="entry name" value="ABC_TRANSPORTER_2"/>
    <property type="match status" value="1"/>
</dbReference>
<proteinExistence type="predicted"/>
<gene>
    <name evidence="5" type="ORF">FD43_GL001242</name>
</gene>
<evidence type="ECO:0000256" key="2">
    <source>
        <dbReference type="ARBA" id="ARBA00022741"/>
    </source>
</evidence>
<organism evidence="5 6">
    <name type="scientific">Apilactobacillus kunkeei DSM 12361 = ATCC 700308</name>
    <dbReference type="NCBI Taxonomy" id="1423768"/>
    <lineage>
        <taxon>Bacteria</taxon>
        <taxon>Bacillati</taxon>
        <taxon>Bacillota</taxon>
        <taxon>Bacilli</taxon>
        <taxon>Lactobacillales</taxon>
        <taxon>Lactobacillaceae</taxon>
        <taxon>Apilactobacillus</taxon>
    </lineage>
</organism>
<dbReference type="RefSeq" id="WP_237756552.1">
    <property type="nucleotide sequence ID" value="NZ_AZCK01000005.1"/>
</dbReference>
<dbReference type="PANTHER" id="PTHR42734">
    <property type="entry name" value="METAL TRANSPORT SYSTEM ATP-BINDING PROTEIN TM_0124-RELATED"/>
    <property type="match status" value="1"/>
</dbReference>
<dbReference type="InterPro" id="IPR003593">
    <property type="entry name" value="AAA+_ATPase"/>
</dbReference>